<dbReference type="eggNOG" id="ENOG503239E">
    <property type="taxonomic scope" value="Bacteria"/>
</dbReference>
<evidence type="ECO:0000313" key="3">
    <source>
        <dbReference type="Proteomes" id="UP000029014"/>
    </source>
</evidence>
<organism evidence="2 3">
    <name type="scientific">Bifidobacterium minimum</name>
    <dbReference type="NCBI Taxonomy" id="1693"/>
    <lineage>
        <taxon>Bacteria</taxon>
        <taxon>Bacillati</taxon>
        <taxon>Actinomycetota</taxon>
        <taxon>Actinomycetes</taxon>
        <taxon>Bifidobacteriales</taxon>
        <taxon>Bifidobacteriaceae</taxon>
        <taxon>Bifidobacterium</taxon>
    </lineage>
</organism>
<dbReference type="AlphaFoldDB" id="A0A087BQL8"/>
<name>A0A087BQL8_9BIFI</name>
<evidence type="ECO:0000259" key="1">
    <source>
        <dbReference type="Pfam" id="PF22036"/>
    </source>
</evidence>
<evidence type="ECO:0000313" key="2">
    <source>
        <dbReference type="EMBL" id="KFI73318.1"/>
    </source>
</evidence>
<dbReference type="EMBL" id="JGZD01000007">
    <property type="protein sequence ID" value="KFI73318.1"/>
    <property type="molecule type" value="Genomic_DNA"/>
</dbReference>
<dbReference type="InterPro" id="IPR012674">
    <property type="entry name" value="Calycin"/>
</dbReference>
<dbReference type="RefSeq" id="WP_162138761.1">
    <property type="nucleotide sequence ID" value="NZ_JGZD01000007.1"/>
</dbReference>
<proteinExistence type="predicted"/>
<gene>
    <name evidence="2" type="ORF">BMIN_1413</name>
</gene>
<keyword evidence="3" id="KW-1185">Reference proteome</keyword>
<sequence length="111" mass="12557">MSDVSNSYEMVGNAYLFDFGEGAKYELRFLSDSKLDVTVVEDANYPAGTLNHFDIEITPIRDRVFMVTWIEEDAGNTVTHVEDFADAVVWTNITDIASKGFWRLKGSIIPR</sequence>
<dbReference type="Pfam" id="PF22036">
    <property type="entry name" value="MoaF_like"/>
    <property type="match status" value="1"/>
</dbReference>
<protein>
    <submittedName>
        <fullName evidence="2">Metallo-beta-lactamase family protein</fullName>
    </submittedName>
</protein>
<dbReference type="InterPro" id="IPR053892">
    <property type="entry name" value="MoaF-like"/>
</dbReference>
<feature type="domain" description="MoaF-like" evidence="1">
    <location>
        <begin position="11"/>
        <end position="108"/>
    </location>
</feature>
<accession>A0A087BQL8</accession>
<reference evidence="2 3" key="1">
    <citation type="submission" date="2014-03" db="EMBL/GenBank/DDBJ databases">
        <title>Genomics of Bifidobacteria.</title>
        <authorList>
            <person name="Ventura M."/>
            <person name="Milani C."/>
            <person name="Lugli G.A."/>
        </authorList>
    </citation>
    <scope>NUCLEOTIDE SEQUENCE [LARGE SCALE GENOMIC DNA]</scope>
    <source>
        <strain evidence="2 3">LMG 11592</strain>
    </source>
</reference>
<dbReference type="Gene3D" id="2.40.128.20">
    <property type="match status" value="1"/>
</dbReference>
<dbReference type="Proteomes" id="UP000029014">
    <property type="component" value="Unassembled WGS sequence"/>
</dbReference>
<comment type="caution">
    <text evidence="2">The sequence shown here is derived from an EMBL/GenBank/DDBJ whole genome shotgun (WGS) entry which is preliminary data.</text>
</comment>